<dbReference type="PANTHER" id="PTHR34071:SF2">
    <property type="entry name" value="FLAVIN-NUCLEOTIDE-BINDING PROTEIN"/>
    <property type="match status" value="1"/>
</dbReference>
<dbReference type="SMART" id="SM00650">
    <property type="entry name" value="rADc"/>
    <property type="match status" value="1"/>
</dbReference>
<dbReference type="RefSeq" id="WP_084672051.1">
    <property type="nucleotide sequence ID" value="NZ_FRAD01000006.1"/>
</dbReference>
<dbReference type="CDD" id="cd02440">
    <property type="entry name" value="AdoMet_MTases"/>
    <property type="match status" value="1"/>
</dbReference>
<keyword evidence="1" id="KW-0489">Methyltransferase</keyword>
<dbReference type="Gene3D" id="2.30.110.10">
    <property type="entry name" value="Electron Transport, Fmn-binding Protein, Chain A"/>
    <property type="match status" value="1"/>
</dbReference>
<dbReference type="InterPro" id="IPR012349">
    <property type="entry name" value="Split_barrel_FMN-bd"/>
</dbReference>
<gene>
    <name evidence="5" type="ORF">SAMN02745248_00903</name>
</gene>
<dbReference type="AlphaFoldDB" id="A0A1M6M1D1"/>
<dbReference type="EMBL" id="FRAD01000006">
    <property type="protein sequence ID" value="SHJ77258.1"/>
    <property type="molecule type" value="Genomic_DNA"/>
</dbReference>
<reference evidence="5 6" key="1">
    <citation type="submission" date="2016-11" db="EMBL/GenBank/DDBJ databases">
        <authorList>
            <person name="Jaros S."/>
            <person name="Januszkiewicz K."/>
            <person name="Wedrychowicz H."/>
        </authorList>
    </citation>
    <scope>NUCLEOTIDE SEQUENCE [LARGE SCALE GENOMIC DNA]</scope>
    <source>
        <strain evidence="5 6">DSM 3090</strain>
    </source>
</reference>
<dbReference type="InterPro" id="IPR020598">
    <property type="entry name" value="rRNA_Ade_methylase_Trfase_N"/>
</dbReference>
<dbReference type="STRING" id="1121331.SAMN02745248_00903"/>
<dbReference type="SUPFAM" id="SSF50475">
    <property type="entry name" value="FMN-binding split barrel"/>
    <property type="match status" value="1"/>
</dbReference>
<feature type="domain" description="Ribosomal RNA adenine methylase transferase N-terminal" evidence="4">
    <location>
        <begin position="184"/>
        <end position="304"/>
    </location>
</feature>
<dbReference type="PANTHER" id="PTHR34071">
    <property type="entry name" value="5-NITROIMIDAZOLE ANTIBIOTICS RESISTANCE PROTEIN, NIMA-FAMILY-RELATED PROTEIN-RELATED"/>
    <property type="match status" value="1"/>
</dbReference>
<evidence type="ECO:0000256" key="3">
    <source>
        <dbReference type="ARBA" id="ARBA00022691"/>
    </source>
</evidence>
<sequence length="353" mass="40778">MFREMRRKKQALSVEDTIKVLSKGTSGVLALSGDDSYPYAVPMSYVYCDSKVFFHCAQTGHKIDAIKNNHKASFCVIDEDTIVPEEYTTYFRSVIAFGKIRVLEEPTEKRKALEVLAAKYSPDQVQGREEEIEGSLQRVCVLELCIEHMSGKEAIELVKKDFRKTYDAIPEQFDKWRSRYCNELFHDVIEYAKIDESKSVLEIGPGTGQATEPFLKTGCDYMAIELGENFVDFTKNKFNSYDNFNVVHGDFETYDFGNKKFDLIYSAATIQWIPEKIAFPKVYNLLKSGGTLAMFMTRTDEKTPNGELYNQILRVYDKYFHVETKYTCKLKYDNVVNYGFIDYNYYAVIDDIP</sequence>
<protein>
    <submittedName>
        <fullName evidence="5">Nitroimidazol reductase NimA, pyridoxamine 5'-phosphate oxidase superfamily</fullName>
    </submittedName>
</protein>
<accession>A0A1M6M1D1</accession>
<dbReference type="OrthoDB" id="9797252at2"/>
<organism evidence="5 6">
    <name type="scientific">Hathewaya proteolytica DSM 3090</name>
    <dbReference type="NCBI Taxonomy" id="1121331"/>
    <lineage>
        <taxon>Bacteria</taxon>
        <taxon>Bacillati</taxon>
        <taxon>Bacillota</taxon>
        <taxon>Clostridia</taxon>
        <taxon>Eubacteriales</taxon>
        <taxon>Clostridiaceae</taxon>
        <taxon>Hathewaya</taxon>
    </lineage>
</organism>
<name>A0A1M6M1D1_9CLOT</name>
<keyword evidence="2" id="KW-0808">Transferase</keyword>
<proteinExistence type="predicted"/>
<evidence type="ECO:0000313" key="5">
    <source>
        <dbReference type="EMBL" id="SHJ77258.1"/>
    </source>
</evidence>
<keyword evidence="6" id="KW-1185">Reference proteome</keyword>
<dbReference type="SUPFAM" id="SSF53335">
    <property type="entry name" value="S-adenosyl-L-methionine-dependent methyltransferases"/>
    <property type="match status" value="1"/>
</dbReference>
<evidence type="ECO:0000256" key="1">
    <source>
        <dbReference type="ARBA" id="ARBA00022603"/>
    </source>
</evidence>
<dbReference type="InterPro" id="IPR024747">
    <property type="entry name" value="Pyridox_Oxase-rel"/>
</dbReference>
<evidence type="ECO:0000259" key="4">
    <source>
        <dbReference type="SMART" id="SM00650"/>
    </source>
</evidence>
<dbReference type="Pfam" id="PF12900">
    <property type="entry name" value="Pyridox_ox_2"/>
    <property type="match status" value="1"/>
</dbReference>
<dbReference type="Proteomes" id="UP000183952">
    <property type="component" value="Unassembled WGS sequence"/>
</dbReference>
<evidence type="ECO:0000313" key="6">
    <source>
        <dbReference type="Proteomes" id="UP000183952"/>
    </source>
</evidence>
<dbReference type="InterPro" id="IPR013216">
    <property type="entry name" value="Methyltransf_11"/>
</dbReference>
<dbReference type="Pfam" id="PF08241">
    <property type="entry name" value="Methyltransf_11"/>
    <property type="match status" value="1"/>
</dbReference>
<evidence type="ECO:0000256" key="2">
    <source>
        <dbReference type="ARBA" id="ARBA00022679"/>
    </source>
</evidence>
<dbReference type="InterPro" id="IPR029063">
    <property type="entry name" value="SAM-dependent_MTases_sf"/>
</dbReference>
<dbReference type="Gene3D" id="3.40.50.150">
    <property type="entry name" value="Vaccinia Virus protein VP39"/>
    <property type="match status" value="1"/>
</dbReference>
<dbReference type="GO" id="GO:0000179">
    <property type="term" value="F:rRNA (adenine-N6,N6-)-dimethyltransferase activity"/>
    <property type="evidence" value="ECO:0007669"/>
    <property type="project" value="InterPro"/>
</dbReference>
<keyword evidence="3" id="KW-0949">S-adenosyl-L-methionine</keyword>